<evidence type="ECO:0000256" key="2">
    <source>
        <dbReference type="ARBA" id="ARBA00004752"/>
    </source>
</evidence>
<keyword evidence="6" id="KW-0067">ATP-binding</keyword>
<evidence type="ECO:0000256" key="3">
    <source>
        <dbReference type="ARBA" id="ARBA00022490"/>
    </source>
</evidence>
<feature type="non-terminal residue" evidence="9">
    <location>
        <position position="1"/>
    </location>
</feature>
<reference evidence="9 10" key="1">
    <citation type="journal article" date="2016" name="Nat. Commun.">
        <title>Thousands of microbial genomes shed light on interconnected biogeochemical processes in an aquifer system.</title>
        <authorList>
            <person name="Anantharaman K."/>
            <person name="Brown C.T."/>
            <person name="Hug L.A."/>
            <person name="Sharon I."/>
            <person name="Castelle C.J."/>
            <person name="Probst A.J."/>
            <person name="Thomas B.C."/>
            <person name="Singh A."/>
            <person name="Wilkins M.J."/>
            <person name="Karaoz U."/>
            <person name="Brodie E.L."/>
            <person name="Williams K.H."/>
            <person name="Hubbard S.S."/>
            <person name="Banfield J.F."/>
        </authorList>
    </citation>
    <scope>NUCLEOTIDE SEQUENCE [LARGE SCALE GENOMIC DNA]</scope>
</reference>
<gene>
    <name evidence="9" type="ORF">A3C04_02975</name>
</gene>
<evidence type="ECO:0000313" key="9">
    <source>
        <dbReference type="EMBL" id="OHA65245.1"/>
    </source>
</evidence>
<feature type="domain" description="Mur ligase C-terminal" evidence="7">
    <location>
        <begin position="155"/>
        <end position="277"/>
    </location>
</feature>
<dbReference type="SUPFAM" id="SSF53623">
    <property type="entry name" value="MurD-like peptide ligases, catalytic domain"/>
    <property type="match status" value="1"/>
</dbReference>
<dbReference type="InterPro" id="IPR036615">
    <property type="entry name" value="Mur_ligase_C_dom_sf"/>
</dbReference>
<dbReference type="InterPro" id="IPR036565">
    <property type="entry name" value="Mur-like_cat_sf"/>
</dbReference>
<sequence>YEVLKQGGFQAHLVGNIGVPVFQALEKATKKDVFIYELSSYQLELLRKSPHIAILLNLYEEHLDHYGSMKSYVEAKSHIAKFQTDKDYLVYNRSNQLVRAIAKKSKAKKIAYEYAIRADAPFIAALEPVIEVGKLLKISQAKIQKAIRQFKPLPHRLEFVGTYREIKFYNDSLATIPEAAMAAISSLGSNVHTLIAGGFDRGVSMKKFAEYLLASPVRVLILFPITGISLWDEMQKLADRQTSTQLPEHVIVQTMDQAVQESYARTLSGNICLLSPAASSFNLFRDYQDRGEQFKKFVKFYGKKKS</sequence>
<dbReference type="InterPro" id="IPR005762">
    <property type="entry name" value="MurD"/>
</dbReference>
<dbReference type="PANTHER" id="PTHR43692:SF1">
    <property type="entry name" value="UDP-N-ACETYLMURAMOYLALANINE--D-GLUTAMATE LIGASE"/>
    <property type="match status" value="1"/>
</dbReference>
<accession>A0A1G2QX95</accession>
<dbReference type="GO" id="GO:0005524">
    <property type="term" value="F:ATP binding"/>
    <property type="evidence" value="ECO:0007669"/>
    <property type="project" value="UniProtKB-KW"/>
</dbReference>
<dbReference type="GO" id="GO:0005737">
    <property type="term" value="C:cytoplasm"/>
    <property type="evidence" value="ECO:0007669"/>
    <property type="project" value="UniProtKB-SubCell"/>
</dbReference>
<dbReference type="GO" id="GO:0008764">
    <property type="term" value="F:UDP-N-acetylmuramoylalanine-D-glutamate ligase activity"/>
    <property type="evidence" value="ECO:0007669"/>
    <property type="project" value="UniProtKB-EC"/>
</dbReference>
<evidence type="ECO:0000256" key="4">
    <source>
        <dbReference type="ARBA" id="ARBA00022598"/>
    </source>
</evidence>
<dbReference type="GO" id="GO:0051301">
    <property type="term" value="P:cell division"/>
    <property type="evidence" value="ECO:0007669"/>
    <property type="project" value="InterPro"/>
</dbReference>
<dbReference type="Pfam" id="PF08245">
    <property type="entry name" value="Mur_ligase_M"/>
    <property type="match status" value="1"/>
</dbReference>
<dbReference type="InterPro" id="IPR013221">
    <property type="entry name" value="Mur_ligase_cen"/>
</dbReference>
<organism evidence="9 10">
    <name type="scientific">Candidatus Wildermuthbacteria bacterium RIFCSPHIGHO2_02_FULL_45_25</name>
    <dbReference type="NCBI Taxonomy" id="1802450"/>
    <lineage>
        <taxon>Bacteria</taxon>
        <taxon>Candidatus Wildermuthiibacteriota</taxon>
    </lineage>
</organism>
<dbReference type="EMBL" id="MHTV01000045">
    <property type="protein sequence ID" value="OHA65245.1"/>
    <property type="molecule type" value="Genomic_DNA"/>
</dbReference>
<evidence type="ECO:0000259" key="7">
    <source>
        <dbReference type="Pfam" id="PF02875"/>
    </source>
</evidence>
<evidence type="ECO:0000256" key="6">
    <source>
        <dbReference type="ARBA" id="ARBA00022840"/>
    </source>
</evidence>
<keyword evidence="3" id="KW-0963">Cytoplasm</keyword>
<evidence type="ECO:0000256" key="1">
    <source>
        <dbReference type="ARBA" id="ARBA00004496"/>
    </source>
</evidence>
<dbReference type="Gene3D" id="3.90.190.20">
    <property type="entry name" value="Mur ligase, C-terminal domain"/>
    <property type="match status" value="1"/>
</dbReference>
<dbReference type="Gene3D" id="3.40.1190.10">
    <property type="entry name" value="Mur-like, catalytic domain"/>
    <property type="match status" value="1"/>
</dbReference>
<evidence type="ECO:0000256" key="5">
    <source>
        <dbReference type="ARBA" id="ARBA00022741"/>
    </source>
</evidence>
<protein>
    <submittedName>
        <fullName evidence="9">Uncharacterized protein</fullName>
    </submittedName>
</protein>
<comment type="caution">
    <text evidence="9">The sequence shown here is derived from an EMBL/GenBank/DDBJ whole genome shotgun (WGS) entry which is preliminary data.</text>
</comment>
<evidence type="ECO:0000313" key="10">
    <source>
        <dbReference type="Proteomes" id="UP000178092"/>
    </source>
</evidence>
<proteinExistence type="predicted"/>
<comment type="subcellular location">
    <subcellularLocation>
        <location evidence="1">Cytoplasm</location>
    </subcellularLocation>
</comment>
<dbReference type="SUPFAM" id="SSF53244">
    <property type="entry name" value="MurD-like peptide ligases, peptide-binding domain"/>
    <property type="match status" value="1"/>
</dbReference>
<evidence type="ECO:0000259" key="8">
    <source>
        <dbReference type="Pfam" id="PF08245"/>
    </source>
</evidence>
<keyword evidence="4" id="KW-0436">Ligase</keyword>
<dbReference type="GO" id="GO:0008360">
    <property type="term" value="P:regulation of cell shape"/>
    <property type="evidence" value="ECO:0007669"/>
    <property type="project" value="InterPro"/>
</dbReference>
<feature type="domain" description="Mur ligase central" evidence="8">
    <location>
        <begin position="17"/>
        <end position="116"/>
    </location>
</feature>
<dbReference type="PANTHER" id="PTHR43692">
    <property type="entry name" value="UDP-N-ACETYLMURAMOYLALANINE--D-GLUTAMATE LIGASE"/>
    <property type="match status" value="1"/>
</dbReference>
<keyword evidence="5" id="KW-0547">Nucleotide-binding</keyword>
<comment type="pathway">
    <text evidence="2">Cell wall biogenesis; peptidoglycan biosynthesis.</text>
</comment>
<dbReference type="InterPro" id="IPR004101">
    <property type="entry name" value="Mur_ligase_C"/>
</dbReference>
<dbReference type="AlphaFoldDB" id="A0A1G2QX95"/>
<name>A0A1G2QX95_9BACT</name>
<dbReference type="Pfam" id="PF02875">
    <property type="entry name" value="Mur_ligase_C"/>
    <property type="match status" value="1"/>
</dbReference>
<dbReference type="Proteomes" id="UP000178092">
    <property type="component" value="Unassembled WGS sequence"/>
</dbReference>